<gene>
    <name evidence="1" type="ORF">T190423A01A_20070</name>
</gene>
<accession>A0ABM9PA51</accession>
<name>A0ABM9PA51_9FLAO</name>
<keyword evidence="2" id="KW-1185">Reference proteome</keyword>
<organism evidence="1 2">
    <name type="scientific">Tenacibaculum polynesiense</name>
    <dbReference type="NCBI Taxonomy" id="3137857"/>
    <lineage>
        <taxon>Bacteria</taxon>
        <taxon>Pseudomonadati</taxon>
        <taxon>Bacteroidota</taxon>
        <taxon>Flavobacteriia</taxon>
        <taxon>Flavobacteriales</taxon>
        <taxon>Flavobacteriaceae</taxon>
        <taxon>Tenacibaculum</taxon>
    </lineage>
</organism>
<dbReference type="Proteomes" id="UP001497527">
    <property type="component" value="Unassembled WGS sequence"/>
</dbReference>
<proteinExistence type="predicted"/>
<comment type="caution">
    <text evidence="1">The sequence shown here is derived from an EMBL/GenBank/DDBJ whole genome shotgun (WGS) entry which is preliminary data.</text>
</comment>
<protein>
    <submittedName>
        <fullName evidence="1">Uncharacterized protein</fullName>
    </submittedName>
</protein>
<reference evidence="1 2" key="1">
    <citation type="submission" date="2024-05" db="EMBL/GenBank/DDBJ databases">
        <authorList>
            <person name="Duchaud E."/>
        </authorList>
    </citation>
    <scope>NUCLEOTIDE SEQUENCE [LARGE SCALE GENOMIC DNA]</scope>
    <source>
        <strain evidence="1">Ena-SAMPLE-TAB-13-05-2024-13:56:06:370-140308</strain>
    </source>
</reference>
<evidence type="ECO:0000313" key="1">
    <source>
        <dbReference type="EMBL" id="CAL2102319.1"/>
    </source>
</evidence>
<sequence length="131" mass="14948">MKNPKISYERLFKITCKKSVVCLAGSMSVINGKVSEKNFENEVYKVTFSAIVKDIKIMKSIMFTANECICEIEIKKLKEQLGIVLEGDGMRFKIVSFKHNFTLQFDQLNSAFVNTSSVKNGVIFFDKDKLE</sequence>
<dbReference type="EMBL" id="CAXJIO010000011">
    <property type="protein sequence ID" value="CAL2102319.1"/>
    <property type="molecule type" value="Genomic_DNA"/>
</dbReference>
<evidence type="ECO:0000313" key="2">
    <source>
        <dbReference type="Proteomes" id="UP001497527"/>
    </source>
</evidence>
<dbReference type="RefSeq" id="WP_348715491.1">
    <property type="nucleotide sequence ID" value="NZ_CAXJIO010000011.1"/>
</dbReference>